<evidence type="ECO:0000256" key="2">
    <source>
        <dbReference type="ARBA" id="ARBA00022614"/>
    </source>
</evidence>
<feature type="signal peptide" evidence="9">
    <location>
        <begin position="1"/>
        <end position="22"/>
    </location>
</feature>
<accession>A0A2U1LAL0</accession>
<name>A0A2U1LAL0_ARTAN</name>
<dbReference type="Proteomes" id="UP000245207">
    <property type="component" value="Unassembled WGS sequence"/>
</dbReference>
<keyword evidence="3" id="KW-0812">Transmembrane</keyword>
<dbReference type="AlphaFoldDB" id="A0A2U1LAL0"/>
<dbReference type="FunFam" id="3.80.10.10:FF:000077">
    <property type="entry name" value="LRR receptor-like serine/threonine-protein kinase ERL1"/>
    <property type="match status" value="1"/>
</dbReference>
<evidence type="ECO:0000256" key="1">
    <source>
        <dbReference type="ARBA" id="ARBA00004479"/>
    </source>
</evidence>
<evidence type="ECO:0000256" key="4">
    <source>
        <dbReference type="ARBA" id="ARBA00022729"/>
    </source>
</evidence>
<dbReference type="STRING" id="35608.A0A2U1LAL0"/>
<dbReference type="GO" id="GO:0016020">
    <property type="term" value="C:membrane"/>
    <property type="evidence" value="ECO:0007669"/>
    <property type="project" value="UniProtKB-SubCell"/>
</dbReference>
<dbReference type="InterPro" id="IPR013210">
    <property type="entry name" value="LRR_N_plant-typ"/>
</dbReference>
<dbReference type="Pfam" id="PF00560">
    <property type="entry name" value="LRR_1"/>
    <property type="match status" value="2"/>
</dbReference>
<dbReference type="EMBL" id="PKPP01010476">
    <property type="protein sequence ID" value="PWA46038.1"/>
    <property type="molecule type" value="Genomic_DNA"/>
</dbReference>
<comment type="caution">
    <text evidence="11">The sequence shown here is derived from an EMBL/GenBank/DDBJ whole genome shotgun (WGS) entry which is preliminary data.</text>
</comment>
<feature type="domain" description="Leucine-rich repeat-containing N-terminal plant-type" evidence="10">
    <location>
        <begin position="27"/>
        <end position="65"/>
    </location>
</feature>
<evidence type="ECO:0000256" key="9">
    <source>
        <dbReference type="SAM" id="SignalP"/>
    </source>
</evidence>
<dbReference type="OrthoDB" id="676979at2759"/>
<dbReference type="FunFam" id="3.80.10.10:FF:000041">
    <property type="entry name" value="LRR receptor-like serine/threonine-protein kinase ERECTA"/>
    <property type="match status" value="1"/>
</dbReference>
<evidence type="ECO:0000313" key="12">
    <source>
        <dbReference type="Proteomes" id="UP000245207"/>
    </source>
</evidence>
<dbReference type="InterPro" id="IPR053038">
    <property type="entry name" value="RLP_Defense"/>
</dbReference>
<dbReference type="InterPro" id="IPR001611">
    <property type="entry name" value="Leu-rich_rpt"/>
</dbReference>
<reference evidence="11 12" key="1">
    <citation type="journal article" date="2018" name="Mol. Plant">
        <title>The genome of Artemisia annua provides insight into the evolution of Asteraceae family and artemisinin biosynthesis.</title>
        <authorList>
            <person name="Shen Q."/>
            <person name="Zhang L."/>
            <person name="Liao Z."/>
            <person name="Wang S."/>
            <person name="Yan T."/>
            <person name="Shi P."/>
            <person name="Liu M."/>
            <person name="Fu X."/>
            <person name="Pan Q."/>
            <person name="Wang Y."/>
            <person name="Lv Z."/>
            <person name="Lu X."/>
            <person name="Zhang F."/>
            <person name="Jiang W."/>
            <person name="Ma Y."/>
            <person name="Chen M."/>
            <person name="Hao X."/>
            <person name="Li L."/>
            <person name="Tang Y."/>
            <person name="Lv G."/>
            <person name="Zhou Y."/>
            <person name="Sun X."/>
            <person name="Brodelius P.E."/>
            <person name="Rose J.K.C."/>
            <person name="Tang K."/>
        </authorList>
    </citation>
    <scope>NUCLEOTIDE SEQUENCE [LARGE SCALE GENOMIC DNA]</scope>
    <source>
        <strain evidence="12">cv. Huhao1</strain>
        <tissue evidence="11">Leaf</tissue>
    </source>
</reference>
<feature type="chain" id="PRO_5015638534" evidence="9">
    <location>
        <begin position="23"/>
        <end position="334"/>
    </location>
</feature>
<dbReference type="Pfam" id="PF08263">
    <property type="entry name" value="LRRNT_2"/>
    <property type="match status" value="1"/>
</dbReference>
<keyword evidence="6" id="KW-1133">Transmembrane helix</keyword>
<evidence type="ECO:0000256" key="6">
    <source>
        <dbReference type="ARBA" id="ARBA00022989"/>
    </source>
</evidence>
<evidence type="ECO:0000256" key="3">
    <source>
        <dbReference type="ARBA" id="ARBA00022692"/>
    </source>
</evidence>
<sequence length="334" mass="38101">MSILYQHSLLLLFLTPFHVVSQDNTNQNDQTTLLNLKNFWSNPPSLSHWNQSSNPCTSWPEITCTANTITGITIKQNITGVVPPFICDIKNLTHLDLSWNYFNEDFPTGLYNCTNLEFLDLSENYFVGRIPDDISRLSRELKYLSLLNNNFSGDIPVNISRFSKLTYLDLRQNLFNGSFPEEISNLNDLEELFLGFNDFKPSRLPHSFTRLKKLQTFIITEANLIGEIPGNLSGMVAMELLDLSVNRLEGSIPSDLFLLKNLKEVADPIRESLVVSFPYTGLYIMWVFPPSILETVKHESRSMDCHGTILSVVRLWRRASLVGASCVQDFVEHE</sequence>
<keyword evidence="12" id="KW-1185">Reference proteome</keyword>
<dbReference type="PANTHER" id="PTHR48064">
    <property type="entry name" value="OS01G0750400 PROTEIN"/>
    <property type="match status" value="1"/>
</dbReference>
<comment type="subcellular location">
    <subcellularLocation>
        <location evidence="1">Membrane</location>
        <topology evidence="1">Single-pass type I membrane protein</topology>
    </subcellularLocation>
</comment>
<dbReference type="PANTHER" id="PTHR48064:SF6">
    <property type="entry name" value="RECEPTOR-LIKE PROTEIN KINASE 2"/>
    <property type="match status" value="1"/>
</dbReference>
<keyword evidence="4 9" id="KW-0732">Signal</keyword>
<evidence type="ECO:0000256" key="5">
    <source>
        <dbReference type="ARBA" id="ARBA00022737"/>
    </source>
</evidence>
<proteinExistence type="predicted"/>
<evidence type="ECO:0000256" key="8">
    <source>
        <dbReference type="ARBA" id="ARBA00023180"/>
    </source>
</evidence>
<dbReference type="SUPFAM" id="SSF52058">
    <property type="entry name" value="L domain-like"/>
    <property type="match status" value="1"/>
</dbReference>
<gene>
    <name evidence="11" type="ORF">CTI12_AA511400</name>
</gene>
<dbReference type="Pfam" id="PF13855">
    <property type="entry name" value="LRR_8"/>
    <property type="match status" value="1"/>
</dbReference>
<keyword evidence="2" id="KW-0433">Leucine-rich repeat</keyword>
<organism evidence="11 12">
    <name type="scientific">Artemisia annua</name>
    <name type="common">Sweet wormwood</name>
    <dbReference type="NCBI Taxonomy" id="35608"/>
    <lineage>
        <taxon>Eukaryota</taxon>
        <taxon>Viridiplantae</taxon>
        <taxon>Streptophyta</taxon>
        <taxon>Embryophyta</taxon>
        <taxon>Tracheophyta</taxon>
        <taxon>Spermatophyta</taxon>
        <taxon>Magnoliopsida</taxon>
        <taxon>eudicotyledons</taxon>
        <taxon>Gunneridae</taxon>
        <taxon>Pentapetalae</taxon>
        <taxon>asterids</taxon>
        <taxon>campanulids</taxon>
        <taxon>Asterales</taxon>
        <taxon>Asteraceae</taxon>
        <taxon>Asteroideae</taxon>
        <taxon>Anthemideae</taxon>
        <taxon>Artemisiinae</taxon>
        <taxon>Artemisia</taxon>
    </lineage>
</organism>
<keyword evidence="8" id="KW-0325">Glycoprotein</keyword>
<keyword evidence="7" id="KW-0472">Membrane</keyword>
<protein>
    <submittedName>
        <fullName evidence="11">Leucine-rich repeat protein</fullName>
    </submittedName>
</protein>
<dbReference type="Gene3D" id="3.80.10.10">
    <property type="entry name" value="Ribonuclease Inhibitor"/>
    <property type="match status" value="2"/>
</dbReference>
<dbReference type="InterPro" id="IPR032675">
    <property type="entry name" value="LRR_dom_sf"/>
</dbReference>
<evidence type="ECO:0000313" key="11">
    <source>
        <dbReference type="EMBL" id="PWA46038.1"/>
    </source>
</evidence>
<evidence type="ECO:0000256" key="7">
    <source>
        <dbReference type="ARBA" id="ARBA00023136"/>
    </source>
</evidence>
<keyword evidence="5" id="KW-0677">Repeat</keyword>
<evidence type="ECO:0000259" key="10">
    <source>
        <dbReference type="Pfam" id="PF08263"/>
    </source>
</evidence>